<proteinExistence type="predicted"/>
<keyword evidence="3" id="KW-0479">Metal-binding</keyword>
<keyword evidence="2" id="KW-0808">Transferase</keyword>
<evidence type="ECO:0000256" key="3">
    <source>
        <dbReference type="ARBA" id="ARBA00022723"/>
    </source>
</evidence>
<reference evidence="5 6" key="1">
    <citation type="journal article" date="2018" name="Sci. Data">
        <title>The draft genome sequence of cork oak.</title>
        <authorList>
            <person name="Ramos A.M."/>
            <person name="Usie A."/>
            <person name="Barbosa P."/>
            <person name="Barros P.M."/>
            <person name="Capote T."/>
            <person name="Chaves I."/>
            <person name="Simoes F."/>
            <person name="Abreu I."/>
            <person name="Carrasquinho I."/>
            <person name="Faro C."/>
            <person name="Guimaraes J.B."/>
            <person name="Mendonca D."/>
            <person name="Nobrega F."/>
            <person name="Rodrigues L."/>
            <person name="Saibo N.J.M."/>
            <person name="Varela M.C."/>
            <person name="Egas C."/>
            <person name="Matos J."/>
            <person name="Miguel C.M."/>
            <person name="Oliveira M.M."/>
            <person name="Ricardo C.P."/>
            <person name="Goncalves S."/>
        </authorList>
    </citation>
    <scope>NUCLEOTIDE SEQUENCE [LARGE SCALE GENOMIC DNA]</scope>
    <source>
        <strain evidence="6">cv. HL8</strain>
    </source>
</reference>
<evidence type="ECO:0000313" key="6">
    <source>
        <dbReference type="Proteomes" id="UP000237347"/>
    </source>
</evidence>
<evidence type="ECO:0000313" key="5">
    <source>
        <dbReference type="EMBL" id="KAK7842301.1"/>
    </source>
</evidence>
<dbReference type="Proteomes" id="UP000237347">
    <property type="component" value="Unassembled WGS sequence"/>
</dbReference>
<evidence type="ECO:0000256" key="1">
    <source>
        <dbReference type="ARBA" id="ARBA00022603"/>
    </source>
</evidence>
<gene>
    <name evidence="5" type="primary">SAMT_17</name>
    <name evidence="5" type="ORF">CFP56_014100</name>
</gene>
<dbReference type="SUPFAM" id="SSF53335">
    <property type="entry name" value="S-adenosyl-L-methionine-dependent methyltransferases"/>
    <property type="match status" value="1"/>
</dbReference>
<dbReference type="GO" id="GO:0008168">
    <property type="term" value="F:methyltransferase activity"/>
    <property type="evidence" value="ECO:0007669"/>
    <property type="project" value="UniProtKB-KW"/>
</dbReference>
<sequence length="65" mass="7284">MIATDIRAVGEPILASQFGEENMDNLFQRFKDVVLDHMEAEKCEYVNLVISLAKRAQINSANATN</sequence>
<organism evidence="5 6">
    <name type="scientific">Quercus suber</name>
    <name type="common">Cork oak</name>
    <dbReference type="NCBI Taxonomy" id="58331"/>
    <lineage>
        <taxon>Eukaryota</taxon>
        <taxon>Viridiplantae</taxon>
        <taxon>Streptophyta</taxon>
        <taxon>Embryophyta</taxon>
        <taxon>Tracheophyta</taxon>
        <taxon>Spermatophyta</taxon>
        <taxon>Magnoliopsida</taxon>
        <taxon>eudicotyledons</taxon>
        <taxon>Gunneridae</taxon>
        <taxon>Pentapetalae</taxon>
        <taxon>rosids</taxon>
        <taxon>fabids</taxon>
        <taxon>Fagales</taxon>
        <taxon>Fagaceae</taxon>
        <taxon>Quercus</taxon>
    </lineage>
</organism>
<accession>A0AAW0KW78</accession>
<dbReference type="GO" id="GO:0046872">
    <property type="term" value="F:metal ion binding"/>
    <property type="evidence" value="ECO:0007669"/>
    <property type="project" value="UniProtKB-KW"/>
</dbReference>
<dbReference type="GO" id="GO:0032259">
    <property type="term" value="P:methylation"/>
    <property type="evidence" value="ECO:0007669"/>
    <property type="project" value="UniProtKB-KW"/>
</dbReference>
<protein>
    <submittedName>
        <fullName evidence="5">Salicylate carboxymethyltransferase</fullName>
    </submittedName>
</protein>
<evidence type="ECO:0000256" key="2">
    <source>
        <dbReference type="ARBA" id="ARBA00022679"/>
    </source>
</evidence>
<keyword evidence="6" id="KW-1185">Reference proteome</keyword>
<dbReference type="Pfam" id="PF03492">
    <property type="entry name" value="Methyltransf_7"/>
    <property type="match status" value="1"/>
</dbReference>
<keyword evidence="1" id="KW-0489">Methyltransferase</keyword>
<dbReference type="InterPro" id="IPR042086">
    <property type="entry name" value="MeTrfase_capping"/>
</dbReference>
<dbReference type="Gene3D" id="1.10.1200.270">
    <property type="entry name" value="Methyltransferase, alpha-helical capping domain"/>
    <property type="match status" value="1"/>
</dbReference>
<dbReference type="EMBL" id="PKMF04000223">
    <property type="protein sequence ID" value="KAK7842301.1"/>
    <property type="molecule type" value="Genomic_DNA"/>
</dbReference>
<name>A0AAW0KW78_QUESU</name>
<evidence type="ECO:0000256" key="4">
    <source>
        <dbReference type="ARBA" id="ARBA00022842"/>
    </source>
</evidence>
<comment type="caution">
    <text evidence="5">The sequence shown here is derived from an EMBL/GenBank/DDBJ whole genome shotgun (WGS) entry which is preliminary data.</text>
</comment>
<dbReference type="AlphaFoldDB" id="A0AAW0KW78"/>
<keyword evidence="4" id="KW-0460">Magnesium</keyword>
<dbReference type="InterPro" id="IPR005299">
    <property type="entry name" value="MeTrfase_7"/>
</dbReference>
<dbReference type="InterPro" id="IPR029063">
    <property type="entry name" value="SAM-dependent_MTases_sf"/>
</dbReference>